<evidence type="ECO:0000256" key="4">
    <source>
        <dbReference type="ARBA" id="ARBA00022989"/>
    </source>
</evidence>
<comment type="subcellular location">
    <subcellularLocation>
        <location evidence="1">Membrane</location>
        <topology evidence="1">Multi-pass membrane protein</topology>
    </subcellularLocation>
</comment>
<dbReference type="InterPro" id="IPR011701">
    <property type="entry name" value="MFS"/>
</dbReference>
<evidence type="ECO:0000256" key="2">
    <source>
        <dbReference type="ARBA" id="ARBA00022448"/>
    </source>
</evidence>
<evidence type="ECO:0000256" key="3">
    <source>
        <dbReference type="ARBA" id="ARBA00022692"/>
    </source>
</evidence>
<feature type="transmembrane region" description="Helical" evidence="6">
    <location>
        <begin position="209"/>
        <end position="232"/>
    </location>
</feature>
<comment type="caution">
    <text evidence="7">The sequence shown here is derived from an EMBL/GenBank/DDBJ whole genome shotgun (WGS) entry which is preliminary data.</text>
</comment>
<protein>
    <recommendedName>
        <fullName evidence="9">MFS general substrate transporter</fullName>
    </recommendedName>
</protein>
<evidence type="ECO:0000256" key="1">
    <source>
        <dbReference type="ARBA" id="ARBA00004141"/>
    </source>
</evidence>
<dbReference type="GO" id="GO:0016020">
    <property type="term" value="C:membrane"/>
    <property type="evidence" value="ECO:0007669"/>
    <property type="project" value="UniProtKB-SubCell"/>
</dbReference>
<dbReference type="GO" id="GO:0022857">
    <property type="term" value="F:transmembrane transporter activity"/>
    <property type="evidence" value="ECO:0007669"/>
    <property type="project" value="InterPro"/>
</dbReference>
<name>A0AAD7TR25_9APHY</name>
<dbReference type="SUPFAM" id="SSF103473">
    <property type="entry name" value="MFS general substrate transporter"/>
    <property type="match status" value="1"/>
</dbReference>
<keyword evidence="2" id="KW-0813">Transport</keyword>
<evidence type="ECO:0000256" key="6">
    <source>
        <dbReference type="SAM" id="Phobius"/>
    </source>
</evidence>
<reference evidence="7" key="1">
    <citation type="submission" date="2022-11" db="EMBL/GenBank/DDBJ databases">
        <title>Genome Sequence of Cubamyces cubensis.</title>
        <authorList>
            <person name="Buettner E."/>
        </authorList>
    </citation>
    <scope>NUCLEOTIDE SEQUENCE</scope>
    <source>
        <strain evidence="7">MPL-01</strain>
    </source>
</reference>
<feature type="transmembrane region" description="Helical" evidence="6">
    <location>
        <begin position="394"/>
        <end position="414"/>
    </location>
</feature>
<keyword evidence="3 6" id="KW-0812">Transmembrane</keyword>
<dbReference type="FunFam" id="1.20.1250.20:FF:000013">
    <property type="entry name" value="MFS general substrate transporter"/>
    <property type="match status" value="1"/>
</dbReference>
<evidence type="ECO:0008006" key="9">
    <source>
        <dbReference type="Google" id="ProtNLM"/>
    </source>
</evidence>
<proteinExistence type="predicted"/>
<accession>A0AAD7TR25</accession>
<keyword evidence="8" id="KW-1185">Reference proteome</keyword>
<evidence type="ECO:0000313" key="7">
    <source>
        <dbReference type="EMBL" id="KAJ8474822.1"/>
    </source>
</evidence>
<keyword evidence="5 6" id="KW-0472">Membrane</keyword>
<feature type="transmembrane region" description="Helical" evidence="6">
    <location>
        <begin position="426"/>
        <end position="448"/>
    </location>
</feature>
<dbReference type="Pfam" id="PF07690">
    <property type="entry name" value="MFS_1"/>
    <property type="match status" value="1"/>
</dbReference>
<feature type="transmembrane region" description="Helical" evidence="6">
    <location>
        <begin position="303"/>
        <end position="326"/>
    </location>
</feature>
<dbReference type="InterPro" id="IPR036259">
    <property type="entry name" value="MFS_trans_sf"/>
</dbReference>
<feature type="transmembrane region" description="Helical" evidence="6">
    <location>
        <begin position="335"/>
        <end position="355"/>
    </location>
</feature>
<dbReference type="PANTHER" id="PTHR43791">
    <property type="entry name" value="PERMEASE-RELATED"/>
    <property type="match status" value="1"/>
</dbReference>
<dbReference type="AlphaFoldDB" id="A0AAD7TR25"/>
<sequence length="489" mass="53235">MSAGATPKLGAAICLKGDIEASHHGEFSASSESSQVPVAPIFDEKRLWQKVDLRLIPLLTTMYVVAFVDKTNIGNAKIQGLTSQLALTGDQFNIILGSPHTKLCGQLCIRTSRKPIIEEVEAITWGIITTLHGIVKTYRQLLALRILLGIAEAGLSPGILYYLTLWYPRHMLQYRIGLFWGGAAVAGAFSGLLAYGISFMSGTAGLLGWSWIFIIEGIMSVVVGVVAAFMFVDYPRTAYFLTAEERASLVRNTLYDSSSVGEDEEFATYHVVGALLDWQVASCIGPSTEYDAHVLVSFGFGPAISQLLSVPPYVIGTVMVVVWAVWSDRLKKRSLFILLGLCFCLVGFAINVSNVPLGVKYFGTFLVVIGGYAGFPAIPSWLGNNLVGHYRRGTGLAIQAISGQVGGIIASNIYRTQDEPRYITGHIAELALVVMGLLVVPMAVAVYARTNSRRDAMQREASEKGSSQQYSPEELRKLADRAPDFRYTL</sequence>
<dbReference type="Gene3D" id="1.20.1250.20">
    <property type="entry name" value="MFS general substrate transporter like domains"/>
    <property type="match status" value="2"/>
</dbReference>
<gene>
    <name evidence="7" type="ORF">ONZ51_g6966</name>
</gene>
<evidence type="ECO:0000313" key="8">
    <source>
        <dbReference type="Proteomes" id="UP001215151"/>
    </source>
</evidence>
<keyword evidence="4 6" id="KW-1133">Transmembrane helix</keyword>
<dbReference type="EMBL" id="JAPEVG010000176">
    <property type="protein sequence ID" value="KAJ8474822.1"/>
    <property type="molecule type" value="Genomic_DNA"/>
</dbReference>
<dbReference type="Proteomes" id="UP001215151">
    <property type="component" value="Unassembled WGS sequence"/>
</dbReference>
<feature type="transmembrane region" description="Helical" evidence="6">
    <location>
        <begin position="176"/>
        <end position="197"/>
    </location>
</feature>
<evidence type="ECO:0000256" key="5">
    <source>
        <dbReference type="ARBA" id="ARBA00023136"/>
    </source>
</evidence>
<organism evidence="7 8">
    <name type="scientific">Trametes cubensis</name>
    <dbReference type="NCBI Taxonomy" id="1111947"/>
    <lineage>
        <taxon>Eukaryota</taxon>
        <taxon>Fungi</taxon>
        <taxon>Dikarya</taxon>
        <taxon>Basidiomycota</taxon>
        <taxon>Agaricomycotina</taxon>
        <taxon>Agaricomycetes</taxon>
        <taxon>Polyporales</taxon>
        <taxon>Polyporaceae</taxon>
        <taxon>Trametes</taxon>
    </lineage>
</organism>
<feature type="transmembrane region" description="Helical" evidence="6">
    <location>
        <begin position="142"/>
        <end position="164"/>
    </location>
</feature>
<feature type="transmembrane region" description="Helical" evidence="6">
    <location>
        <begin position="361"/>
        <end position="382"/>
    </location>
</feature>
<dbReference type="PANTHER" id="PTHR43791:SF18">
    <property type="entry name" value="NICOTINIC ACID TRANSPORTER TNA1, PUTATIVE (AFU_ORTHOLOGUE AFUA_3G03820)-RELATED"/>
    <property type="match status" value="1"/>
</dbReference>